<dbReference type="RefSeq" id="WP_177052698.1">
    <property type="nucleotide sequence ID" value="NZ_JACAQM010000014.1"/>
</dbReference>
<gene>
    <name evidence="5" type="ORF">HX871_08805</name>
</gene>
<dbReference type="EMBL" id="JACARY010000012">
    <property type="protein sequence ID" value="NWD94510.1"/>
    <property type="molecule type" value="Genomic_DNA"/>
</dbReference>
<protein>
    <submittedName>
        <fullName evidence="5">TauD/TfdA family dioxygenase</fullName>
    </submittedName>
</protein>
<comment type="cofactor">
    <cofactor evidence="1">
        <name>Fe(2+)</name>
        <dbReference type="ChEBI" id="CHEBI:29033"/>
    </cofactor>
</comment>
<keyword evidence="5" id="KW-0223">Dioxygenase</keyword>
<dbReference type="Proteomes" id="UP000572863">
    <property type="component" value="Unassembled WGS sequence"/>
</dbReference>
<dbReference type="Gene3D" id="3.60.130.10">
    <property type="entry name" value="Clavaminate synthase-like"/>
    <property type="match status" value="1"/>
</dbReference>
<dbReference type="Pfam" id="PF02668">
    <property type="entry name" value="TauD"/>
    <property type="match status" value="1"/>
</dbReference>
<comment type="caution">
    <text evidence="5">The sequence shown here is derived from an EMBL/GenBank/DDBJ whole genome shotgun (WGS) entry which is preliminary data.</text>
</comment>
<keyword evidence="3" id="KW-0045">Antibiotic biosynthesis</keyword>
<keyword evidence="6" id="KW-1185">Reference proteome</keyword>
<dbReference type="InterPro" id="IPR042098">
    <property type="entry name" value="TauD-like_sf"/>
</dbReference>
<evidence type="ECO:0000256" key="1">
    <source>
        <dbReference type="ARBA" id="ARBA00001954"/>
    </source>
</evidence>
<sequence length="361" mass="40479">MPSTPLDPDGFLPESNEPWNAHSLREAQRQWVYTLSTAQVHEVERALAHIQYCTKPALRCGPDDFPLPTLHSMLQRAVLACETRSGLFLIRGLPIAHLSETQARWLAWGIGLHLGVPLIQNDIGQLMVDVRDISEGKNPDRLRDNASSAAMGFHVDACDLATLLCRRKAAHGGHTLVANMLTIHNQLAQENLAWLKALYQPLPFIDLAQPGFFRCPVFAIHHGVFAARFYRKRILACRNLPGAPKLSGTTLDAIDAFEQLASDPQNCLEIHLQPGDLQLLNNHVVCHSRTAFIDAGPFDDKRHLFRQWFATPFSRPLPQAFRQAYGRTGAATLRGGYQGWRQTPDTLRFQQQLAEYHKVIA</sequence>
<dbReference type="PANTHER" id="PTHR10696:SF56">
    <property type="entry name" value="TAUD_TFDA-LIKE DOMAIN-CONTAINING PROTEIN"/>
    <property type="match status" value="1"/>
</dbReference>
<evidence type="ECO:0000259" key="4">
    <source>
        <dbReference type="Pfam" id="PF02668"/>
    </source>
</evidence>
<dbReference type="GO" id="GO:0051213">
    <property type="term" value="F:dioxygenase activity"/>
    <property type="evidence" value="ECO:0007669"/>
    <property type="project" value="UniProtKB-KW"/>
</dbReference>
<evidence type="ECO:0000313" key="6">
    <source>
        <dbReference type="Proteomes" id="UP000572863"/>
    </source>
</evidence>
<dbReference type="PANTHER" id="PTHR10696">
    <property type="entry name" value="GAMMA-BUTYROBETAINE HYDROXYLASE-RELATED"/>
    <property type="match status" value="1"/>
</dbReference>
<organism evidence="5 6">
    <name type="scientific">Pseudomonas reactans</name>
    <dbReference type="NCBI Taxonomy" id="117680"/>
    <lineage>
        <taxon>Bacteria</taxon>
        <taxon>Pseudomonadati</taxon>
        <taxon>Pseudomonadota</taxon>
        <taxon>Gammaproteobacteria</taxon>
        <taxon>Pseudomonadales</taxon>
        <taxon>Pseudomonadaceae</taxon>
        <taxon>Pseudomonas</taxon>
    </lineage>
</organism>
<dbReference type="InterPro" id="IPR003819">
    <property type="entry name" value="TauD/TfdA-like"/>
</dbReference>
<evidence type="ECO:0000256" key="3">
    <source>
        <dbReference type="ARBA" id="ARBA00023194"/>
    </source>
</evidence>
<name>A0ABX2QRQ7_9PSED</name>
<evidence type="ECO:0000256" key="2">
    <source>
        <dbReference type="ARBA" id="ARBA00023002"/>
    </source>
</evidence>
<reference evidence="5 6" key="1">
    <citation type="submission" date="2020-04" db="EMBL/GenBank/DDBJ databases">
        <title>Molecular characterization of pseudomonads from Agaricus bisporus reveal novel blotch 2 pathogens in Western Europe.</title>
        <authorList>
            <person name="Taparia T."/>
            <person name="Krijger M."/>
            <person name="Haynes E."/>
            <person name="Elpinstone J.G."/>
            <person name="Noble R."/>
            <person name="Van Der Wolf J."/>
        </authorList>
    </citation>
    <scope>NUCLEOTIDE SEQUENCE [LARGE SCALE GENOMIC DNA]</scope>
    <source>
        <strain evidence="5 6">P7774</strain>
    </source>
</reference>
<accession>A0ABX2QRQ7</accession>
<dbReference type="InterPro" id="IPR050411">
    <property type="entry name" value="AlphaKG_dependent_hydroxylases"/>
</dbReference>
<keyword evidence="2" id="KW-0560">Oxidoreductase</keyword>
<evidence type="ECO:0000313" key="5">
    <source>
        <dbReference type="EMBL" id="NWD94510.1"/>
    </source>
</evidence>
<dbReference type="SUPFAM" id="SSF51197">
    <property type="entry name" value="Clavaminate synthase-like"/>
    <property type="match status" value="1"/>
</dbReference>
<proteinExistence type="predicted"/>
<feature type="domain" description="TauD/TfdA-like" evidence="4">
    <location>
        <begin position="60"/>
        <end position="308"/>
    </location>
</feature>